<accession>A0AAV4QQK6</accession>
<reference evidence="1 2" key="1">
    <citation type="submission" date="2021-06" db="EMBL/GenBank/DDBJ databases">
        <title>Caerostris extrusa draft genome.</title>
        <authorList>
            <person name="Kono N."/>
            <person name="Arakawa K."/>
        </authorList>
    </citation>
    <scope>NUCLEOTIDE SEQUENCE [LARGE SCALE GENOMIC DNA]</scope>
</reference>
<gene>
    <name evidence="1" type="ORF">CEXT_586041</name>
</gene>
<organism evidence="1 2">
    <name type="scientific">Caerostris extrusa</name>
    <name type="common">Bark spider</name>
    <name type="synonym">Caerostris bankana</name>
    <dbReference type="NCBI Taxonomy" id="172846"/>
    <lineage>
        <taxon>Eukaryota</taxon>
        <taxon>Metazoa</taxon>
        <taxon>Ecdysozoa</taxon>
        <taxon>Arthropoda</taxon>
        <taxon>Chelicerata</taxon>
        <taxon>Arachnida</taxon>
        <taxon>Araneae</taxon>
        <taxon>Araneomorphae</taxon>
        <taxon>Entelegynae</taxon>
        <taxon>Araneoidea</taxon>
        <taxon>Araneidae</taxon>
        <taxon>Caerostris</taxon>
    </lineage>
</organism>
<dbReference type="Proteomes" id="UP001054945">
    <property type="component" value="Unassembled WGS sequence"/>
</dbReference>
<proteinExistence type="predicted"/>
<evidence type="ECO:0000313" key="1">
    <source>
        <dbReference type="EMBL" id="GIY10569.1"/>
    </source>
</evidence>
<keyword evidence="2" id="KW-1185">Reference proteome</keyword>
<dbReference type="EMBL" id="BPLR01006542">
    <property type="protein sequence ID" value="GIY10569.1"/>
    <property type="molecule type" value="Genomic_DNA"/>
</dbReference>
<sequence>MNRIGAADKEQTLCCEVEDSSSFVITYILTFFSVPASNLSYVGDFWCCVSVDGQILFKGGVQPCKGKVISEIVYDLRAFLCCIIKRYLCDMEKSISCDIEKSIVDHLEFAQREDKSLSPETYEGREVVSI</sequence>
<comment type="caution">
    <text evidence="1">The sequence shown here is derived from an EMBL/GenBank/DDBJ whole genome shotgun (WGS) entry which is preliminary data.</text>
</comment>
<evidence type="ECO:0000313" key="2">
    <source>
        <dbReference type="Proteomes" id="UP001054945"/>
    </source>
</evidence>
<dbReference type="AlphaFoldDB" id="A0AAV4QQK6"/>
<name>A0AAV4QQK6_CAEEX</name>
<protein>
    <submittedName>
        <fullName evidence="1">Uncharacterized protein</fullName>
    </submittedName>
</protein>